<organism evidence="2 3">
    <name type="scientific">Gigaspora margarita</name>
    <dbReference type="NCBI Taxonomy" id="4874"/>
    <lineage>
        <taxon>Eukaryota</taxon>
        <taxon>Fungi</taxon>
        <taxon>Fungi incertae sedis</taxon>
        <taxon>Mucoromycota</taxon>
        <taxon>Glomeromycotina</taxon>
        <taxon>Glomeromycetes</taxon>
        <taxon>Diversisporales</taxon>
        <taxon>Gigasporaceae</taxon>
        <taxon>Gigaspora</taxon>
    </lineage>
</organism>
<sequence>MKGKMGEQYSDFSKKWYQMRNSSSHQQFYYLWNKLIVEFPDAVLYLNRALFNEKEHWAICYIFKVFNAGMQSTQRVEGQNAIIKNLEIAQAIWYISCLIDDFEDLELQSNSTELSNLTQSSNLSDLTERSLTERFNSTELSDSIEQSNSTEVFVMFIEDTINASAILLINRLLKKAIQTGLDAGANAIKELQDFINSFINKIRKPVVHSKRGAPKKKQFKGSDELVSKKKSSAKEHSNAQKTKKQTQCQQCQNTGHNKAGCEVWHKRQDILYSY</sequence>
<name>A0A8H4EU67_GIGMA</name>
<reference evidence="2 3" key="1">
    <citation type="journal article" date="2019" name="Environ. Microbiol.">
        <title>At the nexus of three kingdoms: the genome of the mycorrhizal fungus Gigaspora margarita provides insights into plant, endobacterial and fungal interactions.</title>
        <authorList>
            <person name="Venice F."/>
            <person name="Ghignone S."/>
            <person name="Salvioli di Fossalunga A."/>
            <person name="Amselem J."/>
            <person name="Novero M."/>
            <person name="Xianan X."/>
            <person name="Sedzielewska Toro K."/>
            <person name="Morin E."/>
            <person name="Lipzen A."/>
            <person name="Grigoriev I.V."/>
            <person name="Henrissat B."/>
            <person name="Martin F.M."/>
            <person name="Bonfante P."/>
        </authorList>
    </citation>
    <scope>NUCLEOTIDE SEQUENCE [LARGE SCALE GENOMIC DNA]</scope>
    <source>
        <strain evidence="2 3">BEG34</strain>
    </source>
</reference>
<comment type="caution">
    <text evidence="2">The sequence shown here is derived from an EMBL/GenBank/DDBJ whole genome shotgun (WGS) entry which is preliminary data.</text>
</comment>
<dbReference type="EMBL" id="WTPW01000056">
    <property type="protein sequence ID" value="KAF0553537.1"/>
    <property type="molecule type" value="Genomic_DNA"/>
</dbReference>
<feature type="compositionally biased region" description="Basic residues" evidence="1">
    <location>
        <begin position="207"/>
        <end position="219"/>
    </location>
</feature>
<feature type="compositionally biased region" description="Basic and acidic residues" evidence="1">
    <location>
        <begin position="220"/>
        <end position="238"/>
    </location>
</feature>
<gene>
    <name evidence="2" type="ORF">F8M41_020265</name>
</gene>
<evidence type="ECO:0000313" key="3">
    <source>
        <dbReference type="Proteomes" id="UP000439903"/>
    </source>
</evidence>
<dbReference type="Proteomes" id="UP000439903">
    <property type="component" value="Unassembled WGS sequence"/>
</dbReference>
<accession>A0A8H4EU67</accession>
<evidence type="ECO:0000256" key="1">
    <source>
        <dbReference type="SAM" id="MobiDB-lite"/>
    </source>
</evidence>
<evidence type="ECO:0000313" key="2">
    <source>
        <dbReference type="EMBL" id="KAF0553537.1"/>
    </source>
</evidence>
<dbReference type="AlphaFoldDB" id="A0A8H4EU67"/>
<protein>
    <submittedName>
        <fullName evidence="2">Protein far1-related sequence 11-like</fullName>
    </submittedName>
</protein>
<proteinExistence type="predicted"/>
<feature type="region of interest" description="Disordered" evidence="1">
    <location>
        <begin position="207"/>
        <end position="251"/>
    </location>
</feature>
<keyword evidence="3" id="KW-1185">Reference proteome</keyword>
<dbReference type="OrthoDB" id="2348750at2759"/>